<evidence type="ECO:0000256" key="1">
    <source>
        <dbReference type="ARBA" id="ARBA00004141"/>
    </source>
</evidence>
<keyword evidence="3" id="KW-0813">Transport</keyword>
<evidence type="ECO:0000256" key="8">
    <source>
        <dbReference type="ARBA" id="ARBA00023136"/>
    </source>
</evidence>
<feature type="transmembrane region" description="Helical" evidence="12">
    <location>
        <begin position="105"/>
        <end position="130"/>
    </location>
</feature>
<keyword evidence="10" id="KW-0143">Chaperone</keyword>
<keyword evidence="8 12" id="KW-0472">Membrane</keyword>
<comment type="subcellular location">
    <subcellularLocation>
        <location evidence="1">Membrane</location>
        <topology evidence="1">Multi-pass membrane protein</topology>
    </subcellularLocation>
</comment>
<keyword evidence="4 12" id="KW-0812">Transmembrane</keyword>
<evidence type="ECO:0000256" key="12">
    <source>
        <dbReference type="SAM" id="Phobius"/>
    </source>
</evidence>
<evidence type="ECO:0000256" key="11">
    <source>
        <dbReference type="ARBA" id="ARBA00023284"/>
    </source>
</evidence>
<dbReference type="Gene3D" id="1.20.1550.10">
    <property type="entry name" value="DsbB-like"/>
    <property type="match status" value="1"/>
</dbReference>
<dbReference type="PANTHER" id="PTHR43469">
    <property type="entry name" value="DISULFIDE FORMATION PROTEIN-RELATED"/>
    <property type="match status" value="1"/>
</dbReference>
<dbReference type="PANTHER" id="PTHR43469:SF1">
    <property type="entry name" value="SPBETA PROPHAGE-DERIVED DISULFIDE BOND FORMATION PROTEIN B"/>
    <property type="match status" value="1"/>
</dbReference>
<keyword evidence="9" id="KW-1015">Disulfide bond</keyword>
<keyword evidence="5" id="KW-0249">Electron transport</keyword>
<keyword evidence="11" id="KW-0676">Redox-active center</keyword>
<keyword evidence="6 12" id="KW-1133">Transmembrane helix</keyword>
<dbReference type="GO" id="GO:0016020">
    <property type="term" value="C:membrane"/>
    <property type="evidence" value="ECO:0007669"/>
    <property type="project" value="UniProtKB-SubCell"/>
</dbReference>
<evidence type="ECO:0000313" key="13">
    <source>
        <dbReference type="EMBL" id="OGN07465.1"/>
    </source>
</evidence>
<protein>
    <recommendedName>
        <fullName evidence="15">2-oxoglutarate dehydrogenase</fullName>
    </recommendedName>
</protein>
<accession>A0A1F8F2V2</accession>
<feature type="transmembrane region" description="Helical" evidence="12">
    <location>
        <begin position="36"/>
        <end position="55"/>
    </location>
</feature>
<proteinExistence type="inferred from homology"/>
<evidence type="ECO:0000256" key="10">
    <source>
        <dbReference type="ARBA" id="ARBA00023186"/>
    </source>
</evidence>
<dbReference type="SUPFAM" id="SSF158442">
    <property type="entry name" value="DsbB-like"/>
    <property type="match status" value="1"/>
</dbReference>
<dbReference type="InterPro" id="IPR023380">
    <property type="entry name" value="DsbB-like_sf"/>
</dbReference>
<dbReference type="Pfam" id="PF02600">
    <property type="entry name" value="DsbB"/>
    <property type="match status" value="1"/>
</dbReference>
<reference evidence="13 14" key="1">
    <citation type="journal article" date="2016" name="Nat. Commun.">
        <title>Thousands of microbial genomes shed light on interconnected biogeochemical processes in an aquifer system.</title>
        <authorList>
            <person name="Anantharaman K."/>
            <person name="Brown C.T."/>
            <person name="Hug L.A."/>
            <person name="Sharon I."/>
            <person name="Castelle C.J."/>
            <person name="Probst A.J."/>
            <person name="Thomas B.C."/>
            <person name="Singh A."/>
            <person name="Wilkins M.J."/>
            <person name="Karaoz U."/>
            <person name="Brodie E.L."/>
            <person name="Williams K.H."/>
            <person name="Hubbard S.S."/>
            <person name="Banfield J.F."/>
        </authorList>
    </citation>
    <scope>NUCLEOTIDE SEQUENCE [LARGE SCALE GENOMIC DNA]</scope>
</reference>
<evidence type="ECO:0000256" key="2">
    <source>
        <dbReference type="ARBA" id="ARBA00007602"/>
    </source>
</evidence>
<dbReference type="Proteomes" id="UP000177605">
    <property type="component" value="Unassembled WGS sequence"/>
</dbReference>
<evidence type="ECO:0000313" key="14">
    <source>
        <dbReference type="Proteomes" id="UP000177605"/>
    </source>
</evidence>
<dbReference type="PIRSF" id="PIRSF036659">
    <property type="entry name" value="BdbC"/>
    <property type="match status" value="1"/>
</dbReference>
<organism evidence="13 14">
    <name type="scientific">Candidatus Yanofskybacteria bacterium RIFCSPHIGHO2_01_FULL_48_25b</name>
    <dbReference type="NCBI Taxonomy" id="1802672"/>
    <lineage>
        <taxon>Bacteria</taxon>
        <taxon>Candidatus Yanofskyibacteriota</taxon>
    </lineage>
</organism>
<dbReference type="InterPro" id="IPR012187">
    <property type="entry name" value="Disulphide_bond_form_BdbC"/>
</dbReference>
<dbReference type="GO" id="GO:0006457">
    <property type="term" value="P:protein folding"/>
    <property type="evidence" value="ECO:0007669"/>
    <property type="project" value="InterPro"/>
</dbReference>
<name>A0A1F8F2V2_9BACT</name>
<evidence type="ECO:0000256" key="5">
    <source>
        <dbReference type="ARBA" id="ARBA00022982"/>
    </source>
</evidence>
<keyword evidence="7" id="KW-0560">Oxidoreductase</keyword>
<gene>
    <name evidence="13" type="ORF">A2669_01980</name>
</gene>
<evidence type="ECO:0000256" key="7">
    <source>
        <dbReference type="ARBA" id="ARBA00023002"/>
    </source>
</evidence>
<dbReference type="AlphaFoldDB" id="A0A1F8F2V2"/>
<dbReference type="EMBL" id="MGJM01000001">
    <property type="protein sequence ID" value="OGN07465.1"/>
    <property type="molecule type" value="Genomic_DNA"/>
</dbReference>
<evidence type="ECO:0000256" key="4">
    <source>
        <dbReference type="ARBA" id="ARBA00022692"/>
    </source>
</evidence>
<evidence type="ECO:0000256" key="3">
    <source>
        <dbReference type="ARBA" id="ARBA00022448"/>
    </source>
</evidence>
<evidence type="ECO:0000256" key="6">
    <source>
        <dbReference type="ARBA" id="ARBA00022989"/>
    </source>
</evidence>
<dbReference type="GO" id="GO:0015035">
    <property type="term" value="F:protein-disulfide reductase activity"/>
    <property type="evidence" value="ECO:0007669"/>
    <property type="project" value="InterPro"/>
</dbReference>
<evidence type="ECO:0008006" key="15">
    <source>
        <dbReference type="Google" id="ProtNLM"/>
    </source>
</evidence>
<dbReference type="InterPro" id="IPR003752">
    <property type="entry name" value="DiS_bond_form_DsbB/BdbC"/>
</dbReference>
<comment type="caution">
    <text evidence="13">The sequence shown here is derived from an EMBL/GenBank/DDBJ whole genome shotgun (WGS) entry which is preliminary data.</text>
</comment>
<feature type="transmembrane region" description="Helical" evidence="12">
    <location>
        <begin position="62"/>
        <end position="85"/>
    </location>
</feature>
<comment type="similarity">
    <text evidence="2">Belongs to the DsbB family. BdbC subfamily.</text>
</comment>
<evidence type="ECO:0000256" key="9">
    <source>
        <dbReference type="ARBA" id="ARBA00023157"/>
    </source>
</evidence>
<sequence length="137" mass="15098">MSPKSYIYLAWFVALVSTAGSLFAEAIGYPPCLLCWYQRIVMYPLVAILAVGIIAKDKLVWLYVLPLALIGAGIAFYHNLLQWGIIPERLAPCTLGVSCAEKTVVILNFITIPLLSLGAFLVIAISMLIYRAHVQRS</sequence>